<accession>A0ABU4U6G5</accession>
<proteinExistence type="predicted"/>
<keyword evidence="7" id="KW-1185">Reference proteome</keyword>
<evidence type="ECO:0000259" key="5">
    <source>
        <dbReference type="PROSITE" id="PS50893"/>
    </source>
</evidence>
<evidence type="ECO:0000313" key="6">
    <source>
        <dbReference type="EMBL" id="MDX8056169.1"/>
    </source>
</evidence>
<dbReference type="InterPro" id="IPR027417">
    <property type="entry name" value="P-loop_NTPase"/>
</dbReference>
<protein>
    <submittedName>
        <fullName evidence="6">Sugar ABC transporter ATP-binding protein</fullName>
    </submittedName>
</protein>
<dbReference type="InterPro" id="IPR003439">
    <property type="entry name" value="ABC_transporter-like_ATP-bd"/>
</dbReference>
<dbReference type="InterPro" id="IPR017871">
    <property type="entry name" value="ABC_transporter-like_CS"/>
</dbReference>
<gene>
    <name evidence="6" type="ORF">SK571_42920</name>
</gene>
<evidence type="ECO:0000256" key="2">
    <source>
        <dbReference type="ARBA" id="ARBA00022737"/>
    </source>
</evidence>
<dbReference type="Pfam" id="PF00005">
    <property type="entry name" value="ABC_tran"/>
    <property type="match status" value="2"/>
</dbReference>
<keyword evidence="2" id="KW-0677">Repeat</keyword>
<dbReference type="RefSeq" id="WP_319989849.1">
    <property type="nucleotide sequence ID" value="NZ_JAXAVV010000037.1"/>
</dbReference>
<name>A0ABU4U6G5_9PSEU</name>
<dbReference type="SMART" id="SM00382">
    <property type="entry name" value="AAA"/>
    <property type="match status" value="2"/>
</dbReference>
<dbReference type="EMBL" id="JAXAVV010000037">
    <property type="protein sequence ID" value="MDX8056169.1"/>
    <property type="molecule type" value="Genomic_DNA"/>
</dbReference>
<dbReference type="SUPFAM" id="SSF52540">
    <property type="entry name" value="P-loop containing nucleoside triphosphate hydrolases"/>
    <property type="match status" value="2"/>
</dbReference>
<dbReference type="CDD" id="cd03215">
    <property type="entry name" value="ABC_Carb_Monos_II"/>
    <property type="match status" value="1"/>
</dbReference>
<keyword evidence="4 6" id="KW-0067">ATP-binding</keyword>
<dbReference type="PANTHER" id="PTHR43790:SF9">
    <property type="entry name" value="GALACTOFURANOSE TRANSPORTER ATP-BINDING PROTEIN YTFR"/>
    <property type="match status" value="1"/>
</dbReference>
<dbReference type="InterPro" id="IPR050107">
    <property type="entry name" value="ABC_carbohydrate_import_ATPase"/>
</dbReference>
<feature type="domain" description="ABC transporter" evidence="5">
    <location>
        <begin position="240"/>
        <end position="480"/>
    </location>
</feature>
<dbReference type="PROSITE" id="PS00211">
    <property type="entry name" value="ABC_TRANSPORTER_1"/>
    <property type="match status" value="1"/>
</dbReference>
<comment type="caution">
    <text evidence="6">The sequence shown here is derived from an EMBL/GenBank/DDBJ whole genome shotgun (WGS) entry which is preliminary data.</text>
</comment>
<keyword evidence="3" id="KW-0547">Nucleotide-binding</keyword>
<keyword evidence="1" id="KW-0813">Transport</keyword>
<dbReference type="Gene3D" id="3.40.50.300">
    <property type="entry name" value="P-loop containing nucleotide triphosphate hydrolases"/>
    <property type="match status" value="2"/>
</dbReference>
<dbReference type="GO" id="GO:0005524">
    <property type="term" value="F:ATP binding"/>
    <property type="evidence" value="ECO:0007669"/>
    <property type="project" value="UniProtKB-KW"/>
</dbReference>
<dbReference type="PANTHER" id="PTHR43790">
    <property type="entry name" value="CARBOHYDRATE TRANSPORT ATP-BINDING PROTEIN MG119-RELATED"/>
    <property type="match status" value="1"/>
</dbReference>
<evidence type="ECO:0000256" key="1">
    <source>
        <dbReference type="ARBA" id="ARBA00022448"/>
    </source>
</evidence>
<organism evidence="6 7">
    <name type="scientific">Lentzea kristufekii</name>
    <dbReference type="NCBI Taxonomy" id="3095430"/>
    <lineage>
        <taxon>Bacteria</taxon>
        <taxon>Bacillati</taxon>
        <taxon>Actinomycetota</taxon>
        <taxon>Actinomycetes</taxon>
        <taxon>Pseudonocardiales</taxon>
        <taxon>Pseudonocardiaceae</taxon>
        <taxon>Lentzea</taxon>
    </lineage>
</organism>
<dbReference type="InterPro" id="IPR003593">
    <property type="entry name" value="AAA+_ATPase"/>
</dbReference>
<reference evidence="6 7" key="1">
    <citation type="submission" date="2023-11" db="EMBL/GenBank/DDBJ databases">
        <title>Lentzea sokolovensis, sp. nov., Lentzea kristufkii, sp. nov., and Lentzea miocenensis, sp. nov., rare actinobacteria from Sokolov Coal Basin, Miocene lacustrine sediment, Czech Republic.</title>
        <authorList>
            <person name="Lara A."/>
            <person name="Kotroba L."/>
            <person name="Nouioui I."/>
            <person name="Neumann-Schaal M."/>
            <person name="Mast Y."/>
            <person name="Chronakova A."/>
        </authorList>
    </citation>
    <scope>NUCLEOTIDE SEQUENCE [LARGE SCALE GENOMIC DNA]</scope>
    <source>
        <strain evidence="6 7">BCCO 10_0798</strain>
    </source>
</reference>
<dbReference type="Proteomes" id="UP001271792">
    <property type="component" value="Unassembled WGS sequence"/>
</dbReference>
<evidence type="ECO:0000313" key="7">
    <source>
        <dbReference type="Proteomes" id="UP001271792"/>
    </source>
</evidence>
<evidence type="ECO:0000256" key="4">
    <source>
        <dbReference type="ARBA" id="ARBA00022840"/>
    </source>
</evidence>
<sequence>MTPLLSVAHLVKSFHGNRAVDDVTFEVGRGEIVALLGENGAGKSTVIKMLAGVYRPDSGTIEVDGARSRNGIAFVHQDLGLVEWMTAAENIAMVAGFPRRGGMVSWSRVREQAVRALDLVGGGIDPDARVFDLPRAERSLLAIARCLTGEPKLLVLDEPTASLPLPDVARLFTVLRGLRDRGVGMIYVSHRLDEVYEIADSVVVLRDGEVVGRGATDDVPPGELVRFIVGRSAVTTPPGEAGTDVRLELHGAEVGDVGPVELTLRAGEVVGLVGLRGAGQEEIGRAVAGVLPLRAGRMSLDGKDFRPRDTASAVAAGIGFSTSNREAEGLANGLSVRENMFLNPAVRGSWSRGRAERGHAAELVREFGVRPAGTEIAVDALSGGNRQKVMLARWWSTGRAVVVLEEPTMGVDVGAKADIHALLRRAGERGVATLVVSTDLEEVAAVCHRALVFGRGRVRRELAGSRLTTGALAAAASGLPDDEGV</sequence>
<feature type="domain" description="ABC transporter" evidence="5">
    <location>
        <begin position="5"/>
        <end position="232"/>
    </location>
</feature>
<evidence type="ECO:0000256" key="3">
    <source>
        <dbReference type="ARBA" id="ARBA00022741"/>
    </source>
</evidence>
<dbReference type="PROSITE" id="PS50893">
    <property type="entry name" value="ABC_TRANSPORTER_2"/>
    <property type="match status" value="2"/>
</dbReference>
<reference evidence="6 7" key="2">
    <citation type="submission" date="2023-11" db="EMBL/GenBank/DDBJ databases">
        <authorList>
            <person name="Lara A.C."/>
            <person name="Chronakova A."/>
        </authorList>
    </citation>
    <scope>NUCLEOTIDE SEQUENCE [LARGE SCALE GENOMIC DNA]</scope>
    <source>
        <strain evidence="6 7">BCCO 10_0798</strain>
    </source>
</reference>
<dbReference type="CDD" id="cd03216">
    <property type="entry name" value="ABC_Carb_Monos_I"/>
    <property type="match status" value="1"/>
</dbReference>